<evidence type="ECO:0000256" key="2">
    <source>
        <dbReference type="ARBA" id="ARBA00022803"/>
    </source>
</evidence>
<protein>
    <recommendedName>
        <fullName evidence="6">Translocation protein SEC72</fullName>
    </recommendedName>
</protein>
<keyword evidence="5" id="KW-1185">Reference proteome</keyword>
<organism evidence="4 5">
    <name type="scientific">Papiliotrema laurentii</name>
    <name type="common">Cryptococcus laurentii</name>
    <dbReference type="NCBI Taxonomy" id="5418"/>
    <lineage>
        <taxon>Eukaryota</taxon>
        <taxon>Fungi</taxon>
        <taxon>Dikarya</taxon>
        <taxon>Basidiomycota</taxon>
        <taxon>Agaricomycotina</taxon>
        <taxon>Tremellomycetes</taxon>
        <taxon>Tremellales</taxon>
        <taxon>Rhynchogastremaceae</taxon>
        <taxon>Papiliotrema</taxon>
    </lineage>
</organism>
<gene>
    <name evidence="4" type="ORF">DB88DRAFT_481724</name>
</gene>
<reference evidence="4" key="1">
    <citation type="submission" date="2023-02" db="EMBL/GenBank/DDBJ databases">
        <title>Identification and recombinant expression of a fungal hydrolase from Papiliotrema laurentii that hydrolyzes apple cutin and clears colloidal polyester polyurethane.</title>
        <authorList>
            <consortium name="DOE Joint Genome Institute"/>
            <person name="Roman V.A."/>
            <person name="Bojanowski C."/>
            <person name="Crable B.R."/>
            <person name="Wagner D.N."/>
            <person name="Hung C.S."/>
            <person name="Nadeau L.J."/>
            <person name="Schratz L."/>
            <person name="Haridas S."/>
            <person name="Pangilinan J."/>
            <person name="Lipzen A."/>
            <person name="Na H."/>
            <person name="Yan M."/>
            <person name="Ng V."/>
            <person name="Grigoriev I.V."/>
            <person name="Spatafora J.W."/>
            <person name="Barlow D."/>
            <person name="Biffinger J."/>
            <person name="Kelley-Loughnane N."/>
            <person name="Varaljay V.A."/>
            <person name="Crookes-Goodson W.J."/>
        </authorList>
    </citation>
    <scope>NUCLEOTIDE SEQUENCE</scope>
    <source>
        <strain evidence="4">5307AH</strain>
    </source>
</reference>
<feature type="compositionally biased region" description="Pro residues" evidence="3">
    <location>
        <begin position="1"/>
        <end position="20"/>
    </location>
</feature>
<evidence type="ECO:0008006" key="6">
    <source>
        <dbReference type="Google" id="ProtNLM"/>
    </source>
</evidence>
<keyword evidence="2" id="KW-0802">TPR repeat</keyword>
<keyword evidence="1" id="KW-0677">Repeat</keyword>
<evidence type="ECO:0000256" key="1">
    <source>
        <dbReference type="ARBA" id="ARBA00022737"/>
    </source>
</evidence>
<feature type="region of interest" description="Disordered" evidence="3">
    <location>
        <begin position="1"/>
        <end position="35"/>
    </location>
</feature>
<evidence type="ECO:0000256" key="3">
    <source>
        <dbReference type="SAM" id="MobiDB-lite"/>
    </source>
</evidence>
<dbReference type="InterPro" id="IPR011990">
    <property type="entry name" value="TPR-like_helical_dom_sf"/>
</dbReference>
<evidence type="ECO:0000313" key="4">
    <source>
        <dbReference type="EMBL" id="KAK1926414.1"/>
    </source>
</evidence>
<dbReference type="PANTHER" id="PTHR22904:SF523">
    <property type="entry name" value="STRESS-INDUCED-PHOSPHOPROTEIN 1"/>
    <property type="match status" value="1"/>
</dbReference>
<proteinExistence type="predicted"/>
<dbReference type="AlphaFoldDB" id="A0AAD9FU97"/>
<comment type="caution">
    <text evidence="4">The sequence shown here is derived from an EMBL/GenBank/DDBJ whole genome shotgun (WGS) entry which is preliminary data.</text>
</comment>
<name>A0AAD9FU97_PAPLA</name>
<dbReference type="SUPFAM" id="SSF48452">
    <property type="entry name" value="TPR-like"/>
    <property type="match status" value="1"/>
</dbReference>
<dbReference type="Gene3D" id="1.25.40.10">
    <property type="entry name" value="Tetratricopeptide repeat domain"/>
    <property type="match status" value="1"/>
</dbReference>
<dbReference type="GO" id="GO:0051879">
    <property type="term" value="F:Hsp90 protein binding"/>
    <property type="evidence" value="ECO:0007669"/>
    <property type="project" value="TreeGrafter"/>
</dbReference>
<dbReference type="PANTHER" id="PTHR22904">
    <property type="entry name" value="TPR REPEAT CONTAINING PROTEIN"/>
    <property type="match status" value="1"/>
</dbReference>
<sequence length="256" mass="27465">MTTPAVRPPQPGMSPAPGLGPQPGMGGGPPPQIPVNPALQSLLDSLPHTDTPFTLVTAPIPNSNPPQTNTMVVCPTHKAAVCEACGVNFNDLNYMHQFLRTAPPEAIPPPPNVPAPPQRAEMIKNAKEQGNVAFKAQNFGAAIQHYSRSADMALSRPPWELAAVSRDETAIALCNRSAAFAFAGAWVNALTDAEAVIALKRPWTKGHFRKARALVGLNRHEEARDALVDGLQFEPNDKELNAFLKEIDEKLAEIDA</sequence>
<evidence type="ECO:0000313" key="5">
    <source>
        <dbReference type="Proteomes" id="UP001182556"/>
    </source>
</evidence>
<dbReference type="Proteomes" id="UP001182556">
    <property type="component" value="Unassembled WGS sequence"/>
</dbReference>
<dbReference type="EMBL" id="JAODAN010000002">
    <property type="protein sequence ID" value="KAK1926414.1"/>
    <property type="molecule type" value="Genomic_DNA"/>
</dbReference>
<accession>A0AAD9FU97</accession>